<dbReference type="InterPro" id="IPR009056">
    <property type="entry name" value="Cyt_c-like_dom"/>
</dbReference>
<evidence type="ECO:0000256" key="3">
    <source>
        <dbReference type="ARBA" id="ARBA00022617"/>
    </source>
</evidence>
<dbReference type="GO" id="GO:0046872">
    <property type="term" value="F:metal ion binding"/>
    <property type="evidence" value="ECO:0007669"/>
    <property type="project" value="UniProtKB-KW"/>
</dbReference>
<feature type="transmembrane region" description="Helical" evidence="10">
    <location>
        <begin position="251"/>
        <end position="268"/>
    </location>
</feature>
<protein>
    <recommendedName>
        <fullName evidence="2">Cytochrome c1</fullName>
    </recommendedName>
</protein>
<dbReference type="InterPro" id="IPR002326">
    <property type="entry name" value="Cyt_c1"/>
</dbReference>
<dbReference type="Gene3D" id="1.20.5.100">
    <property type="entry name" value="Cytochrome c1, transmembrane anchor, C-terminal"/>
    <property type="match status" value="1"/>
</dbReference>
<evidence type="ECO:0000256" key="10">
    <source>
        <dbReference type="SAM" id="Phobius"/>
    </source>
</evidence>
<dbReference type="PROSITE" id="PS51007">
    <property type="entry name" value="CYTC"/>
    <property type="match status" value="1"/>
</dbReference>
<comment type="subcellular location">
    <subcellularLocation>
        <location evidence="1">Membrane</location>
    </subcellularLocation>
</comment>
<feature type="domain" description="Cytochrome c" evidence="12">
    <location>
        <begin position="52"/>
        <end position="181"/>
    </location>
</feature>
<dbReference type="GO" id="GO:0016020">
    <property type="term" value="C:membrane"/>
    <property type="evidence" value="ECO:0007669"/>
    <property type="project" value="UniProtKB-SubCell"/>
</dbReference>
<accession>A0A506UHV0</accession>
<dbReference type="AlphaFoldDB" id="A0A506UHV0"/>
<dbReference type="PRINTS" id="PR00603">
    <property type="entry name" value="CYTOCHROMEC1"/>
</dbReference>
<comment type="cofactor">
    <cofactor evidence="9">
        <name>heme c</name>
        <dbReference type="ChEBI" id="CHEBI:61717"/>
    </cofactor>
    <text evidence="9">Binds 1 heme c group covalently per subunit.</text>
</comment>
<feature type="binding site" description="covalent" evidence="9">
    <location>
        <position position="68"/>
    </location>
    <ligand>
        <name>heme c</name>
        <dbReference type="ChEBI" id="CHEBI:61717"/>
    </ligand>
</feature>
<evidence type="ECO:0000256" key="4">
    <source>
        <dbReference type="ARBA" id="ARBA00022692"/>
    </source>
</evidence>
<evidence type="ECO:0000313" key="14">
    <source>
        <dbReference type="Proteomes" id="UP000320314"/>
    </source>
</evidence>
<proteinExistence type="predicted"/>
<dbReference type="InterPro" id="IPR036909">
    <property type="entry name" value="Cyt_c-like_dom_sf"/>
</dbReference>
<name>A0A506UHV0_9HYPH</name>
<dbReference type="Gene3D" id="1.10.760.10">
    <property type="entry name" value="Cytochrome c-like domain"/>
    <property type="match status" value="1"/>
</dbReference>
<evidence type="ECO:0000256" key="5">
    <source>
        <dbReference type="ARBA" id="ARBA00022723"/>
    </source>
</evidence>
<feature type="binding site" description="covalent" evidence="9">
    <location>
        <position position="69"/>
    </location>
    <ligand>
        <name>heme c</name>
        <dbReference type="ChEBI" id="CHEBI:61717"/>
    </ligand>
</feature>
<gene>
    <name evidence="13" type="ORF">FJU11_01250</name>
</gene>
<dbReference type="Proteomes" id="UP000320314">
    <property type="component" value="Unassembled WGS sequence"/>
</dbReference>
<reference evidence="13 14" key="1">
    <citation type="submission" date="2019-06" db="EMBL/GenBank/DDBJ databases">
        <authorList>
            <person name="Li M."/>
        </authorList>
    </citation>
    <scope>NUCLEOTIDE SEQUENCE [LARGE SCALE GENOMIC DNA]</scope>
    <source>
        <strain evidence="13 14">BGMRC6574</strain>
    </source>
</reference>
<sequence length="280" mass="30586">MKKLVAAALAIGLAAPLASVAAGAADIPHYPIKDPPRLSWSFAGPFGTWDKGQLQRGLKVYTEVCSGCHSLNMVAFRNLTDLGYSEDQVKGFAASHQVTDGPNDQGEMFKRQGKPNDYFPAPFANTEAAAYANGGAAPPDFSTIAKARAVESGFPGFVFDIFTMYTTKGPDYVHALLTGYQDPPKGMRVPQGGYYNPYFHSAAFLKMPPPLSDGVVKYDDGTPETVDQYAKDIAAFQMWAAEPHMVERKETGFVVIIFLAIFTVLIYYTKKAIYSRLDDH</sequence>
<dbReference type="Pfam" id="PF02167">
    <property type="entry name" value="Cytochrom_C1"/>
    <property type="match status" value="1"/>
</dbReference>
<evidence type="ECO:0000256" key="2">
    <source>
        <dbReference type="ARBA" id="ARBA00016165"/>
    </source>
</evidence>
<comment type="caution">
    <text evidence="13">The sequence shown here is derived from an EMBL/GenBank/DDBJ whole genome shotgun (WGS) entry which is preliminary data.</text>
</comment>
<dbReference type="RefSeq" id="WP_141165182.1">
    <property type="nucleotide sequence ID" value="NZ_VHLH01000001.1"/>
</dbReference>
<dbReference type="EMBL" id="VHLH01000001">
    <property type="protein sequence ID" value="TPW32879.1"/>
    <property type="molecule type" value="Genomic_DNA"/>
</dbReference>
<evidence type="ECO:0000256" key="7">
    <source>
        <dbReference type="ARBA" id="ARBA00023004"/>
    </source>
</evidence>
<keyword evidence="8 10" id="KW-0472">Membrane</keyword>
<keyword evidence="5 9" id="KW-0479">Metal-binding</keyword>
<keyword evidence="7 9" id="KW-0408">Iron</keyword>
<feature type="binding site" description="covalent" evidence="9">
    <location>
        <position position="65"/>
    </location>
    <ligand>
        <name>heme c</name>
        <dbReference type="ChEBI" id="CHEBI:61717"/>
    </ligand>
</feature>
<evidence type="ECO:0000313" key="13">
    <source>
        <dbReference type="EMBL" id="TPW32879.1"/>
    </source>
</evidence>
<dbReference type="GO" id="GO:0020037">
    <property type="term" value="F:heme binding"/>
    <property type="evidence" value="ECO:0007669"/>
    <property type="project" value="InterPro"/>
</dbReference>
<feature type="chain" id="PRO_5021276783" description="Cytochrome c1" evidence="11">
    <location>
        <begin position="25"/>
        <end position="280"/>
    </location>
</feature>
<evidence type="ECO:0000256" key="1">
    <source>
        <dbReference type="ARBA" id="ARBA00004370"/>
    </source>
</evidence>
<keyword evidence="4 10" id="KW-0812">Transmembrane</keyword>
<dbReference type="PANTHER" id="PTHR10266:SF3">
    <property type="entry name" value="CYTOCHROME C1, HEME PROTEIN, MITOCHONDRIAL"/>
    <property type="match status" value="1"/>
</dbReference>
<evidence type="ECO:0000256" key="6">
    <source>
        <dbReference type="ARBA" id="ARBA00022989"/>
    </source>
</evidence>
<organism evidence="13 14">
    <name type="scientific">Pararhizobium mangrovi</name>
    <dbReference type="NCBI Taxonomy" id="2590452"/>
    <lineage>
        <taxon>Bacteria</taxon>
        <taxon>Pseudomonadati</taxon>
        <taxon>Pseudomonadota</taxon>
        <taxon>Alphaproteobacteria</taxon>
        <taxon>Hyphomicrobiales</taxon>
        <taxon>Rhizobiaceae</taxon>
        <taxon>Rhizobium/Agrobacterium group</taxon>
        <taxon>Pararhizobium</taxon>
    </lineage>
</organism>
<evidence type="ECO:0000256" key="9">
    <source>
        <dbReference type="PIRSR" id="PIRSR602326-1"/>
    </source>
</evidence>
<evidence type="ECO:0000259" key="12">
    <source>
        <dbReference type="PROSITE" id="PS51007"/>
    </source>
</evidence>
<dbReference type="GO" id="GO:0009055">
    <property type="term" value="F:electron transfer activity"/>
    <property type="evidence" value="ECO:0007669"/>
    <property type="project" value="InterPro"/>
</dbReference>
<keyword evidence="3 9" id="KW-0349">Heme</keyword>
<evidence type="ECO:0000256" key="11">
    <source>
        <dbReference type="SAM" id="SignalP"/>
    </source>
</evidence>
<dbReference type="OrthoDB" id="9808471at2"/>
<evidence type="ECO:0000256" key="8">
    <source>
        <dbReference type="ARBA" id="ARBA00023136"/>
    </source>
</evidence>
<feature type="signal peptide" evidence="11">
    <location>
        <begin position="1"/>
        <end position="24"/>
    </location>
</feature>
<feature type="binding site" description="covalent" evidence="9">
    <location>
        <position position="207"/>
    </location>
    <ligand>
        <name>heme c</name>
        <dbReference type="ChEBI" id="CHEBI:61717"/>
    </ligand>
</feature>
<dbReference type="PANTHER" id="PTHR10266">
    <property type="entry name" value="CYTOCHROME C1"/>
    <property type="match status" value="1"/>
</dbReference>
<dbReference type="SUPFAM" id="SSF46626">
    <property type="entry name" value="Cytochrome c"/>
    <property type="match status" value="1"/>
</dbReference>
<keyword evidence="11" id="KW-0732">Signal</keyword>
<keyword evidence="14" id="KW-1185">Reference proteome</keyword>
<keyword evidence="6 10" id="KW-1133">Transmembrane helix</keyword>